<reference evidence="3" key="1">
    <citation type="journal article" date="2018" name="Nat. Microbiol.">
        <title>Leveraging single-cell genomics to expand the fungal tree of life.</title>
        <authorList>
            <person name="Ahrendt S.R."/>
            <person name="Quandt C.A."/>
            <person name="Ciobanu D."/>
            <person name="Clum A."/>
            <person name="Salamov A."/>
            <person name="Andreopoulos B."/>
            <person name="Cheng J.F."/>
            <person name="Woyke T."/>
            <person name="Pelin A."/>
            <person name="Henrissat B."/>
            <person name="Reynolds N.K."/>
            <person name="Benny G.L."/>
            <person name="Smith M.E."/>
            <person name="James T.Y."/>
            <person name="Grigoriev I.V."/>
        </authorList>
    </citation>
    <scope>NUCLEOTIDE SEQUENCE [LARGE SCALE GENOMIC DNA]</scope>
</reference>
<keyword evidence="3" id="KW-1185">Reference proteome</keyword>
<gene>
    <name evidence="2" type="ORF">BDK51DRAFT_14632</name>
</gene>
<sequence length="77" mass="8417">LTLNIGTLTGKTFPVQVMSSDTVGEVKWRIYEEEGIPVEAQILVFREKALVDDEATVGECGIRMGCTLQLVLQMMGG</sequence>
<accession>A0A4P9WNY2</accession>
<dbReference type="PANTHER" id="PTHR46728:SF1">
    <property type="entry name" value="AN1-TYPE ZINC FINGER PROTEIN 4"/>
    <property type="match status" value="1"/>
</dbReference>
<dbReference type="SUPFAM" id="SSF54236">
    <property type="entry name" value="Ubiquitin-like"/>
    <property type="match status" value="1"/>
</dbReference>
<organism evidence="2 3">
    <name type="scientific">Blyttiomyces helicus</name>
    <dbReference type="NCBI Taxonomy" id="388810"/>
    <lineage>
        <taxon>Eukaryota</taxon>
        <taxon>Fungi</taxon>
        <taxon>Fungi incertae sedis</taxon>
        <taxon>Chytridiomycota</taxon>
        <taxon>Chytridiomycota incertae sedis</taxon>
        <taxon>Chytridiomycetes</taxon>
        <taxon>Chytridiomycetes incertae sedis</taxon>
        <taxon>Blyttiomyces</taxon>
    </lineage>
</organism>
<feature type="non-terminal residue" evidence="2">
    <location>
        <position position="1"/>
    </location>
</feature>
<name>A0A4P9WNY2_9FUNG</name>
<dbReference type="InterPro" id="IPR019956">
    <property type="entry name" value="Ubiquitin_dom"/>
</dbReference>
<evidence type="ECO:0000313" key="2">
    <source>
        <dbReference type="EMBL" id="RKO93813.1"/>
    </source>
</evidence>
<dbReference type="InterPro" id="IPR029071">
    <property type="entry name" value="Ubiquitin-like_domsf"/>
</dbReference>
<dbReference type="OrthoDB" id="428577at2759"/>
<dbReference type="PROSITE" id="PS50053">
    <property type="entry name" value="UBIQUITIN_2"/>
    <property type="match status" value="1"/>
</dbReference>
<dbReference type="Proteomes" id="UP000269721">
    <property type="component" value="Unassembled WGS sequence"/>
</dbReference>
<dbReference type="PRINTS" id="PR00348">
    <property type="entry name" value="UBIQUITIN"/>
</dbReference>
<dbReference type="SMART" id="SM00213">
    <property type="entry name" value="UBQ"/>
    <property type="match status" value="1"/>
</dbReference>
<evidence type="ECO:0000313" key="3">
    <source>
        <dbReference type="Proteomes" id="UP000269721"/>
    </source>
</evidence>
<dbReference type="AlphaFoldDB" id="A0A4P9WNY2"/>
<dbReference type="InterPro" id="IPR000626">
    <property type="entry name" value="Ubiquitin-like_dom"/>
</dbReference>
<protein>
    <submittedName>
        <fullName evidence="2">Ubiquitin-related domain-containing protein</fullName>
    </submittedName>
</protein>
<dbReference type="InterPro" id="IPR053061">
    <property type="entry name" value="AN1-type_zinc_finger"/>
</dbReference>
<dbReference type="PANTHER" id="PTHR46728">
    <property type="entry name" value="AN1-TYPE ZINC FINGER PROTEIN 4"/>
    <property type="match status" value="1"/>
</dbReference>
<dbReference type="Gene3D" id="3.10.20.90">
    <property type="entry name" value="Phosphatidylinositol 3-kinase Catalytic Subunit, Chain A, domain 1"/>
    <property type="match status" value="1"/>
</dbReference>
<feature type="non-terminal residue" evidence="2">
    <location>
        <position position="77"/>
    </location>
</feature>
<feature type="domain" description="Ubiquitin-like" evidence="1">
    <location>
        <begin position="1"/>
        <end position="77"/>
    </location>
</feature>
<evidence type="ECO:0000259" key="1">
    <source>
        <dbReference type="PROSITE" id="PS50053"/>
    </source>
</evidence>
<dbReference type="CDD" id="cd17039">
    <property type="entry name" value="Ubl_ubiquitin_like"/>
    <property type="match status" value="1"/>
</dbReference>
<dbReference type="EMBL" id="KZ994108">
    <property type="protein sequence ID" value="RKO93813.1"/>
    <property type="molecule type" value="Genomic_DNA"/>
</dbReference>
<proteinExistence type="predicted"/>
<dbReference type="Pfam" id="PF00240">
    <property type="entry name" value="ubiquitin"/>
    <property type="match status" value="1"/>
</dbReference>